<dbReference type="AlphaFoldDB" id="A0A6A6CG63"/>
<evidence type="ECO:0000313" key="3">
    <source>
        <dbReference type="EMBL" id="KAF2166145.1"/>
    </source>
</evidence>
<feature type="coiled-coil region" evidence="1">
    <location>
        <begin position="402"/>
        <end position="436"/>
    </location>
</feature>
<dbReference type="GeneID" id="54560019"/>
<sequence>MSSKFFTWGHKGDKKPSAYGVVPIPAECITIHGIENKGTHKSRRKPLPLDLYHTPDPSAIERNRADDSIAFHDAAVQSATSLLAVINDCLKSPPLSAHFQPSQQPPGLQPMYGRPRSRTAPSTPMAEAPPGRQMSPVELPGSMPVVKRSHASHQSMDSRALRTIMTSPNNASSLGHSIERPHSSPQETTYQLPSYPRQSSDSFARSVTSLQPPTDPVPRSKTSSPHKRSRSTKPSLFNTSDDTLVGSESDAPLLPPKCPASRALSTHPNEPLNVQSAGTMPRLRSARPAGWTPSSTLTEPVYKRDKQPTWDTEAFLVDQISAMRVAHDAHLKSLKETHEKEIASHRSYVSFLERRLTVQSVSQQVVKQHLTIDTSHLPNKDPSLLSSEGSATTSMQSFEMTLEGQKRASTEAMAEAQKLRKERDHFKESAERHERKVTQLRGITRKATDNETALKNAISGLEASLQAANIERLDVLEGFHEACEQVRVLGKARDEFRDRLYYVDPIWKETASVDVHLKDLGQLEELVQRHKSLRQDELLQQLDDVRQQLSERSLQIRALEQQLAGSQPVDRTPLKGTDHTNEKELERCRQQLAATKADRDRYNDLLHTELRRQSRLAAQRTRTVTPQLETEALTAMRERLKALKDTSDASDANVEDLPSSTLERELEHCFQEIIMYKLDIKGYKKDLKTVNAELEKLRVPPGRDRPSNGAMVSTPQRNAALPSTSEVGAGSTHDPSPGLGITMPPPLTTPQRNTGAATAPAFLSTNTTPQHQPHVLSPAHRPKTPLGVHKKLPKPPPQSRTPSPYLPFPPPRAEVQRQETLRSLSESIISSYAKRSTPEQKGLDTTPPPRGRSSDPPRVMGRSEKSDEGSNAKAVPMAKFTPRMLRTPVKGVGAGAV</sequence>
<reference evidence="3" key="1">
    <citation type="journal article" date="2020" name="Stud. Mycol.">
        <title>101 Dothideomycetes genomes: a test case for predicting lifestyles and emergence of pathogens.</title>
        <authorList>
            <person name="Haridas S."/>
            <person name="Albert R."/>
            <person name="Binder M."/>
            <person name="Bloem J."/>
            <person name="Labutti K."/>
            <person name="Salamov A."/>
            <person name="Andreopoulos B."/>
            <person name="Baker S."/>
            <person name="Barry K."/>
            <person name="Bills G."/>
            <person name="Bluhm B."/>
            <person name="Cannon C."/>
            <person name="Castanera R."/>
            <person name="Culley D."/>
            <person name="Daum C."/>
            <person name="Ezra D."/>
            <person name="Gonzalez J."/>
            <person name="Henrissat B."/>
            <person name="Kuo A."/>
            <person name="Liang C."/>
            <person name="Lipzen A."/>
            <person name="Lutzoni F."/>
            <person name="Magnuson J."/>
            <person name="Mondo S."/>
            <person name="Nolan M."/>
            <person name="Ohm R."/>
            <person name="Pangilinan J."/>
            <person name="Park H.-J."/>
            <person name="Ramirez L."/>
            <person name="Alfaro M."/>
            <person name="Sun H."/>
            <person name="Tritt A."/>
            <person name="Yoshinaga Y."/>
            <person name="Zwiers L.-H."/>
            <person name="Turgeon B."/>
            <person name="Goodwin S."/>
            <person name="Spatafora J."/>
            <person name="Crous P."/>
            <person name="Grigoriev I."/>
        </authorList>
    </citation>
    <scope>NUCLEOTIDE SEQUENCE</scope>
    <source>
        <strain evidence="3">ATCC 36951</strain>
    </source>
</reference>
<keyword evidence="1" id="KW-0175">Coiled coil</keyword>
<feature type="compositionally biased region" description="Polar residues" evidence="2">
    <location>
        <begin position="164"/>
        <end position="175"/>
    </location>
</feature>
<dbReference type="Proteomes" id="UP000799537">
    <property type="component" value="Unassembled WGS sequence"/>
</dbReference>
<organism evidence="3 4">
    <name type="scientific">Zasmidium cellare ATCC 36951</name>
    <dbReference type="NCBI Taxonomy" id="1080233"/>
    <lineage>
        <taxon>Eukaryota</taxon>
        <taxon>Fungi</taxon>
        <taxon>Dikarya</taxon>
        <taxon>Ascomycota</taxon>
        <taxon>Pezizomycotina</taxon>
        <taxon>Dothideomycetes</taxon>
        <taxon>Dothideomycetidae</taxon>
        <taxon>Mycosphaerellales</taxon>
        <taxon>Mycosphaerellaceae</taxon>
        <taxon>Zasmidium</taxon>
    </lineage>
</organism>
<feature type="compositionally biased region" description="Basic residues" evidence="2">
    <location>
        <begin position="780"/>
        <end position="793"/>
    </location>
</feature>
<feature type="region of interest" description="Disordered" evidence="2">
    <location>
        <begin position="96"/>
        <end position="305"/>
    </location>
</feature>
<evidence type="ECO:0000256" key="2">
    <source>
        <dbReference type="SAM" id="MobiDB-lite"/>
    </source>
</evidence>
<feature type="compositionally biased region" description="Basic and acidic residues" evidence="2">
    <location>
        <begin position="861"/>
        <end position="870"/>
    </location>
</feature>
<dbReference type="OrthoDB" id="5431474at2759"/>
<accession>A0A6A6CG63</accession>
<dbReference type="EMBL" id="ML993597">
    <property type="protein sequence ID" value="KAF2166145.1"/>
    <property type="molecule type" value="Genomic_DNA"/>
</dbReference>
<evidence type="ECO:0000313" key="4">
    <source>
        <dbReference type="Proteomes" id="UP000799537"/>
    </source>
</evidence>
<feature type="compositionally biased region" description="Polar residues" evidence="2">
    <location>
        <begin position="183"/>
        <end position="212"/>
    </location>
</feature>
<feature type="compositionally biased region" description="Polar residues" evidence="2">
    <location>
        <begin position="263"/>
        <end position="278"/>
    </location>
</feature>
<feature type="coiled-coil region" evidence="1">
    <location>
        <begin position="542"/>
        <end position="605"/>
    </location>
</feature>
<feature type="compositionally biased region" description="Polar residues" evidence="2">
    <location>
        <begin position="821"/>
        <end position="834"/>
    </location>
</feature>
<feature type="compositionally biased region" description="Polar residues" evidence="2">
    <location>
        <begin position="232"/>
        <end position="242"/>
    </location>
</feature>
<feature type="compositionally biased region" description="Polar residues" evidence="2">
    <location>
        <begin position="384"/>
        <end position="394"/>
    </location>
</feature>
<feature type="compositionally biased region" description="Polar residues" evidence="2">
    <location>
        <begin position="710"/>
        <end position="726"/>
    </location>
</feature>
<feature type="compositionally biased region" description="Pro residues" evidence="2">
    <location>
        <begin position="794"/>
        <end position="812"/>
    </location>
</feature>
<feature type="region of interest" description="Disordered" evidence="2">
    <location>
        <begin position="374"/>
        <end position="394"/>
    </location>
</feature>
<keyword evidence="4" id="KW-1185">Reference proteome</keyword>
<dbReference type="RefSeq" id="XP_033667034.1">
    <property type="nucleotide sequence ID" value="XM_033806747.1"/>
</dbReference>
<gene>
    <name evidence="3" type="ORF">M409DRAFT_23335</name>
</gene>
<protein>
    <submittedName>
        <fullName evidence="3">Uncharacterized protein</fullName>
    </submittedName>
</protein>
<evidence type="ECO:0000256" key="1">
    <source>
        <dbReference type="SAM" id="Coils"/>
    </source>
</evidence>
<feature type="region of interest" description="Disordered" evidence="2">
    <location>
        <begin position="698"/>
        <end position="897"/>
    </location>
</feature>
<proteinExistence type="predicted"/>
<name>A0A6A6CG63_ZASCE</name>